<protein>
    <recommendedName>
        <fullName evidence="2">Predicted membrane protein YciQ-like C-terminal domain-containing protein</fullName>
    </recommendedName>
</protein>
<comment type="caution">
    <text evidence="3">The sequence shown here is derived from an EMBL/GenBank/DDBJ whole genome shotgun (WGS) entry which is preliminary data.</text>
</comment>
<dbReference type="Pfam" id="PF20990">
    <property type="entry name" value="DUF2207_C"/>
    <property type="match status" value="1"/>
</dbReference>
<accession>K6XCL9</accession>
<feature type="region of interest" description="Disordered" evidence="1">
    <location>
        <begin position="361"/>
        <end position="382"/>
    </location>
</feature>
<dbReference type="RefSeq" id="WP_006593096.1">
    <property type="nucleotide sequence ID" value="NZ_BAHD01000042.1"/>
</dbReference>
<dbReference type="AlphaFoldDB" id="K6XCL9"/>
<dbReference type="Proteomes" id="UP000008366">
    <property type="component" value="Unassembled WGS sequence"/>
</dbReference>
<proteinExistence type="predicted"/>
<name>K6XCL9_9MICO</name>
<organism evidence="3 4">
    <name type="scientific">Kineosphaera limosa NBRC 100340</name>
    <dbReference type="NCBI Taxonomy" id="1184609"/>
    <lineage>
        <taxon>Bacteria</taxon>
        <taxon>Bacillati</taxon>
        <taxon>Actinomycetota</taxon>
        <taxon>Actinomycetes</taxon>
        <taxon>Micrococcales</taxon>
        <taxon>Dermatophilaceae</taxon>
        <taxon>Kineosphaera</taxon>
    </lineage>
</organism>
<evidence type="ECO:0000256" key="1">
    <source>
        <dbReference type="SAM" id="MobiDB-lite"/>
    </source>
</evidence>
<evidence type="ECO:0000259" key="2">
    <source>
        <dbReference type="Pfam" id="PF20990"/>
    </source>
</evidence>
<sequence>MLTVICMVLCVALVAGAWPLAGQWRDRHASRIYEGLTPGLTPPVGAEQPTRPITERELLATNYAVAFNPPEGVQPREVGLLLDRQTGPRDLAASIIALVVNGYLTMRKDDEGNDWIVTVNRDPQRPPHAPEPDSLWLLDYFDFGDGQPVSLSAAKPGLRDAFARLESEVLSSAVEKQYIDLDPRGRKAPTGGLTFGAVFAALIAGFLGLAGNPLAWVAAGGAGALAITAGRVRGPMGRPAEGTAAYFRTMGFKRYIDTAEANQIKVEDAAGIFSRYLPWAIAFNAADHWTGVFKDVARGVDEDIAALWAPDLIWMALWMDIASGGALFAGLGEALTDLTDGIGDLTGDVFGDGGMGDGGFGDGGDAGDAGGGGDAGGDGGWFGGGGDGDGGGFFGDFDF</sequence>
<dbReference type="EMBL" id="BAHD01000042">
    <property type="protein sequence ID" value="GAB96564.1"/>
    <property type="molecule type" value="Genomic_DNA"/>
</dbReference>
<dbReference type="eggNOG" id="COG4907">
    <property type="taxonomic scope" value="Bacteria"/>
</dbReference>
<dbReference type="InterPro" id="IPR048389">
    <property type="entry name" value="YciQ-like_C"/>
</dbReference>
<evidence type="ECO:0000313" key="4">
    <source>
        <dbReference type="Proteomes" id="UP000008366"/>
    </source>
</evidence>
<evidence type="ECO:0000313" key="3">
    <source>
        <dbReference type="EMBL" id="GAB96564.1"/>
    </source>
</evidence>
<feature type="domain" description="Predicted membrane protein YciQ-like C-terminal" evidence="2">
    <location>
        <begin position="67"/>
        <end position="290"/>
    </location>
</feature>
<dbReference type="STRING" id="1184609.KILIM_042_00080"/>
<reference evidence="3 4" key="1">
    <citation type="submission" date="2012-08" db="EMBL/GenBank/DDBJ databases">
        <title>Whole genome shotgun sequence of Kineosphaera limosa NBRC 100340.</title>
        <authorList>
            <person name="Yoshida I."/>
            <person name="Isaki S."/>
            <person name="Hosoyama A."/>
            <person name="Tsuchikane K."/>
            <person name="Katsumata H."/>
            <person name="Ando Y."/>
            <person name="Ohji S."/>
            <person name="Hamada M."/>
            <person name="Tamura T."/>
            <person name="Yamazoe A."/>
            <person name="Yamazaki S."/>
            <person name="Fujita N."/>
        </authorList>
    </citation>
    <scope>NUCLEOTIDE SEQUENCE [LARGE SCALE GENOMIC DNA]</scope>
    <source>
        <strain evidence="3 4">NBRC 100340</strain>
    </source>
</reference>
<keyword evidence="4" id="KW-1185">Reference proteome</keyword>
<gene>
    <name evidence="3" type="ORF">KILIM_042_00080</name>
</gene>